<dbReference type="CDD" id="cd22756">
    <property type="entry name" value="OTU_OTUD3-like"/>
    <property type="match status" value="1"/>
</dbReference>
<sequence length="307" mass="34753">MAKKNKKRAAKQNKRKVVASKTVETPASETQEQEQTKQGRRNKNNRNGHPRKCFGLGISSLRQQLKELGLYLKDIAGDGNCLFRALSDQYYGSPGKHAKIRSEVCDYLAANKKHFKHFVEEDRFDDHIAQMRKLGTYGGNMELVGYAQLQRVNIRVYQPGTIYVISGNDFDSKESSKKLDRNRKTLHIAYHNWEHYSSVRNIRGPHDGDPEITLSEEVMTKDRQISKENLIRATSERKYYAEAQEVSWVLKIRRMREDITASTNVSVGADDPAATASPVDIHLLISGAFMAVDVTISVTSVNSHDAI</sequence>
<dbReference type="Gene3D" id="3.90.70.80">
    <property type="match status" value="1"/>
</dbReference>
<accession>A0A9N8VYN2</accession>
<dbReference type="SUPFAM" id="SSF54001">
    <property type="entry name" value="Cysteine proteinases"/>
    <property type="match status" value="1"/>
</dbReference>
<dbReference type="GO" id="GO:0016579">
    <property type="term" value="P:protein deubiquitination"/>
    <property type="evidence" value="ECO:0007669"/>
    <property type="project" value="TreeGrafter"/>
</dbReference>
<evidence type="ECO:0000256" key="1">
    <source>
        <dbReference type="SAM" id="MobiDB-lite"/>
    </source>
</evidence>
<dbReference type="AlphaFoldDB" id="A0A9N8VYN2"/>
<dbReference type="Pfam" id="PF02338">
    <property type="entry name" value="OTU"/>
    <property type="match status" value="1"/>
</dbReference>
<dbReference type="GO" id="GO:0004843">
    <property type="term" value="F:cysteine-type deubiquitinase activity"/>
    <property type="evidence" value="ECO:0007669"/>
    <property type="project" value="TreeGrafter"/>
</dbReference>
<feature type="compositionally biased region" description="Basic residues" evidence="1">
    <location>
        <begin position="1"/>
        <end position="18"/>
    </location>
</feature>
<dbReference type="InterPro" id="IPR003323">
    <property type="entry name" value="OTU_dom"/>
</dbReference>
<dbReference type="OrthoDB" id="415023at2759"/>
<evidence type="ECO:0000313" key="3">
    <source>
        <dbReference type="EMBL" id="CAG8465902.1"/>
    </source>
</evidence>
<keyword evidence="4" id="KW-1185">Reference proteome</keyword>
<evidence type="ECO:0000313" key="4">
    <source>
        <dbReference type="Proteomes" id="UP000789572"/>
    </source>
</evidence>
<dbReference type="Proteomes" id="UP000789572">
    <property type="component" value="Unassembled WGS sequence"/>
</dbReference>
<reference evidence="3" key="1">
    <citation type="submission" date="2021-06" db="EMBL/GenBank/DDBJ databases">
        <authorList>
            <person name="Kallberg Y."/>
            <person name="Tangrot J."/>
            <person name="Rosling A."/>
        </authorList>
    </citation>
    <scope>NUCLEOTIDE SEQUENCE</scope>
    <source>
        <strain evidence="3">IA702</strain>
    </source>
</reference>
<gene>
    <name evidence="3" type="ORF">POCULU_LOCUS796</name>
</gene>
<dbReference type="InterPro" id="IPR050704">
    <property type="entry name" value="Peptidase_C85-like"/>
</dbReference>
<feature type="compositionally biased region" description="Basic residues" evidence="1">
    <location>
        <begin position="38"/>
        <end position="51"/>
    </location>
</feature>
<proteinExistence type="predicted"/>
<name>A0A9N8VYN2_9GLOM</name>
<protein>
    <submittedName>
        <fullName evidence="3">2749_t:CDS:1</fullName>
    </submittedName>
</protein>
<dbReference type="EMBL" id="CAJVPJ010000047">
    <property type="protein sequence ID" value="CAG8465902.1"/>
    <property type="molecule type" value="Genomic_DNA"/>
</dbReference>
<dbReference type="InterPro" id="IPR038765">
    <property type="entry name" value="Papain-like_cys_pep_sf"/>
</dbReference>
<dbReference type="PANTHER" id="PTHR12419:SF7">
    <property type="entry name" value="OTU DOMAIN-CONTAINING PROTEIN 3"/>
    <property type="match status" value="1"/>
</dbReference>
<evidence type="ECO:0000259" key="2">
    <source>
        <dbReference type="PROSITE" id="PS50802"/>
    </source>
</evidence>
<dbReference type="PANTHER" id="PTHR12419">
    <property type="entry name" value="OTU DOMAIN CONTAINING PROTEIN"/>
    <property type="match status" value="1"/>
</dbReference>
<comment type="caution">
    <text evidence="3">The sequence shown here is derived from an EMBL/GenBank/DDBJ whole genome shotgun (WGS) entry which is preliminary data.</text>
</comment>
<dbReference type="PROSITE" id="PS50802">
    <property type="entry name" value="OTU"/>
    <property type="match status" value="1"/>
</dbReference>
<feature type="domain" description="OTU" evidence="2">
    <location>
        <begin position="70"/>
        <end position="202"/>
    </location>
</feature>
<feature type="region of interest" description="Disordered" evidence="1">
    <location>
        <begin position="1"/>
        <end position="51"/>
    </location>
</feature>
<organism evidence="3 4">
    <name type="scientific">Paraglomus occultum</name>
    <dbReference type="NCBI Taxonomy" id="144539"/>
    <lineage>
        <taxon>Eukaryota</taxon>
        <taxon>Fungi</taxon>
        <taxon>Fungi incertae sedis</taxon>
        <taxon>Mucoromycota</taxon>
        <taxon>Glomeromycotina</taxon>
        <taxon>Glomeromycetes</taxon>
        <taxon>Paraglomerales</taxon>
        <taxon>Paraglomeraceae</taxon>
        <taxon>Paraglomus</taxon>
    </lineage>
</organism>